<dbReference type="PANTHER" id="PTHR15314">
    <property type="entry name" value="RIBONUCLEASE P PROTEIN SUBUNIT P20"/>
    <property type="match status" value="1"/>
</dbReference>
<accession>A0A427Y3C6</accession>
<evidence type="ECO:0000256" key="3">
    <source>
        <dbReference type="SAM" id="MobiDB-lite"/>
    </source>
</evidence>
<dbReference type="OrthoDB" id="416729at2759"/>
<feature type="compositionally biased region" description="Basic residues" evidence="3">
    <location>
        <begin position="33"/>
        <end position="50"/>
    </location>
</feature>
<keyword evidence="5" id="KW-1185">Reference proteome</keyword>
<dbReference type="GO" id="GO:0005655">
    <property type="term" value="C:nucleolar ribonuclease P complex"/>
    <property type="evidence" value="ECO:0007669"/>
    <property type="project" value="InterPro"/>
</dbReference>
<feature type="region of interest" description="Disordered" evidence="3">
    <location>
        <begin position="284"/>
        <end position="304"/>
    </location>
</feature>
<dbReference type="GO" id="GO:0001682">
    <property type="term" value="P:tRNA 5'-leader removal"/>
    <property type="evidence" value="ECO:0007669"/>
    <property type="project" value="InterPro"/>
</dbReference>
<dbReference type="PANTHER" id="PTHR15314:SF1">
    <property type="entry name" value="RIBONUCLEASE P PROTEIN SUBUNIT P20"/>
    <property type="match status" value="1"/>
</dbReference>
<evidence type="ECO:0000313" key="5">
    <source>
        <dbReference type="Proteomes" id="UP000279259"/>
    </source>
</evidence>
<keyword evidence="2" id="KW-0539">Nucleus</keyword>
<name>A0A427Y3C6_9TREE</name>
<dbReference type="STRING" id="1890683.A0A427Y3C6"/>
<protein>
    <submittedName>
        <fullName evidence="4">Uncharacterized protein</fullName>
    </submittedName>
</protein>
<comment type="subcellular location">
    <subcellularLocation>
        <location evidence="1">Nucleus</location>
    </subcellularLocation>
</comment>
<feature type="region of interest" description="Disordered" evidence="3">
    <location>
        <begin position="17"/>
        <end position="88"/>
    </location>
</feature>
<evidence type="ECO:0000256" key="2">
    <source>
        <dbReference type="ARBA" id="ARBA00023242"/>
    </source>
</evidence>
<organism evidence="4 5">
    <name type="scientific">Saitozyma podzolica</name>
    <dbReference type="NCBI Taxonomy" id="1890683"/>
    <lineage>
        <taxon>Eukaryota</taxon>
        <taxon>Fungi</taxon>
        <taxon>Dikarya</taxon>
        <taxon>Basidiomycota</taxon>
        <taxon>Agaricomycotina</taxon>
        <taxon>Tremellomycetes</taxon>
        <taxon>Tremellales</taxon>
        <taxon>Trimorphomycetaceae</taxon>
        <taxon>Saitozyma</taxon>
    </lineage>
</organism>
<gene>
    <name evidence="4" type="ORF">EHS25_003749</name>
</gene>
<proteinExistence type="predicted"/>
<dbReference type="GO" id="GO:0000172">
    <property type="term" value="C:ribonuclease MRP complex"/>
    <property type="evidence" value="ECO:0007669"/>
    <property type="project" value="InterPro"/>
</dbReference>
<reference evidence="4 5" key="1">
    <citation type="submission" date="2018-11" db="EMBL/GenBank/DDBJ databases">
        <title>Genome sequence of Saitozyma podzolica DSM 27192.</title>
        <authorList>
            <person name="Aliyu H."/>
            <person name="Gorte O."/>
            <person name="Ochsenreither K."/>
        </authorList>
    </citation>
    <scope>NUCLEOTIDE SEQUENCE [LARGE SCALE GENOMIC DNA]</scope>
    <source>
        <strain evidence="4 5">DSM 27192</strain>
    </source>
</reference>
<dbReference type="InterPro" id="IPR014612">
    <property type="entry name" value="Pop7/Rpp20"/>
</dbReference>
<sequence>MSAPVVPVPGPVAVAVAEAGPSRLPPVPTSVPRKPRAPHPSKTAPNRRRLPIPLPPKTSSSRPGTDAKGNPTVPIKPLQGVGTRRTDATRNGYGREVVFVTRKTGLGTLLGRCKSLVMDEGYTRLTLHALSAAIPQALMLLHALLDVLPYPRGLRGMWYEIRTGSVECTDEVPTASTGASGVSVPQPDTRMVAEKGRAQGRRDRKSKPKQGPPAPPAVSEGAMDVDGVGVEHGDVDDDGMSHLLAGIGAIEESEPLRQHRIKSSIQIDLHIGPRPPLNGVVVAPSKTSRQSAPGEGKARPNKKRRQALARKLSDAGNAVGGVADQEMDEEMMMNLAAEEEQGLGVGIKRPGFGLSALGDMEEEEEEIEEIE</sequence>
<evidence type="ECO:0000313" key="4">
    <source>
        <dbReference type="EMBL" id="RSH85610.1"/>
    </source>
</evidence>
<dbReference type="AlphaFoldDB" id="A0A427Y3C6"/>
<evidence type="ECO:0000256" key="1">
    <source>
        <dbReference type="ARBA" id="ARBA00004123"/>
    </source>
</evidence>
<dbReference type="EMBL" id="RSCD01000019">
    <property type="protein sequence ID" value="RSH85610.1"/>
    <property type="molecule type" value="Genomic_DNA"/>
</dbReference>
<feature type="compositionally biased region" description="Basic and acidic residues" evidence="3">
    <location>
        <begin position="191"/>
        <end position="201"/>
    </location>
</feature>
<feature type="region of interest" description="Disordered" evidence="3">
    <location>
        <begin position="170"/>
        <end position="224"/>
    </location>
</feature>
<dbReference type="Proteomes" id="UP000279259">
    <property type="component" value="Unassembled WGS sequence"/>
</dbReference>
<comment type="caution">
    <text evidence="4">The sequence shown here is derived from an EMBL/GenBank/DDBJ whole genome shotgun (WGS) entry which is preliminary data.</text>
</comment>